<sequence>MNRNQISWWLWAIGTVLIALSWFDVVSGTVGWCGFGIGMIGSVLGWGVVPPRGNPPPEGPEADGREKERED</sequence>
<keyword evidence="4" id="KW-1185">Reference proteome</keyword>
<evidence type="ECO:0000313" key="3">
    <source>
        <dbReference type="EMBL" id="MCW1916550.1"/>
    </source>
</evidence>
<accession>A0ABT3GBD0</accession>
<dbReference type="EMBL" id="JAPDDR010000016">
    <property type="protein sequence ID" value="MCW1916550.1"/>
    <property type="molecule type" value="Genomic_DNA"/>
</dbReference>
<dbReference type="RefSeq" id="WP_264516129.1">
    <property type="nucleotide sequence ID" value="NZ_JAPDDR010000016.1"/>
</dbReference>
<keyword evidence="2" id="KW-0812">Transmembrane</keyword>
<keyword evidence="2" id="KW-1133">Transmembrane helix</keyword>
<feature type="region of interest" description="Disordered" evidence="1">
    <location>
        <begin position="50"/>
        <end position="71"/>
    </location>
</feature>
<dbReference type="Proteomes" id="UP001165653">
    <property type="component" value="Unassembled WGS sequence"/>
</dbReference>
<comment type="caution">
    <text evidence="3">The sequence shown here is derived from an EMBL/GenBank/DDBJ whole genome shotgun (WGS) entry which is preliminary data.</text>
</comment>
<feature type="transmembrane region" description="Helical" evidence="2">
    <location>
        <begin position="6"/>
        <end position="23"/>
    </location>
</feature>
<reference evidence="3" key="1">
    <citation type="submission" date="2022-10" db="EMBL/GenBank/DDBJ databases">
        <title>Luteolibacter sp. GHJ8, whole genome shotgun sequencing project.</title>
        <authorList>
            <person name="Zhao G."/>
            <person name="Shen L."/>
        </authorList>
    </citation>
    <scope>NUCLEOTIDE SEQUENCE</scope>
    <source>
        <strain evidence="3">GHJ8</strain>
    </source>
</reference>
<protein>
    <submittedName>
        <fullName evidence="3">Uncharacterized protein</fullName>
    </submittedName>
</protein>
<keyword evidence="2" id="KW-0472">Membrane</keyword>
<name>A0ABT3GBD0_9BACT</name>
<feature type="compositionally biased region" description="Basic and acidic residues" evidence="1">
    <location>
        <begin position="62"/>
        <end position="71"/>
    </location>
</feature>
<evidence type="ECO:0000256" key="2">
    <source>
        <dbReference type="SAM" id="Phobius"/>
    </source>
</evidence>
<evidence type="ECO:0000256" key="1">
    <source>
        <dbReference type="SAM" id="MobiDB-lite"/>
    </source>
</evidence>
<feature type="transmembrane region" description="Helical" evidence="2">
    <location>
        <begin position="30"/>
        <end position="49"/>
    </location>
</feature>
<evidence type="ECO:0000313" key="4">
    <source>
        <dbReference type="Proteomes" id="UP001165653"/>
    </source>
</evidence>
<proteinExistence type="predicted"/>
<organism evidence="3 4">
    <name type="scientific">Luteolibacter rhizosphaerae</name>
    <dbReference type="NCBI Taxonomy" id="2989719"/>
    <lineage>
        <taxon>Bacteria</taxon>
        <taxon>Pseudomonadati</taxon>
        <taxon>Verrucomicrobiota</taxon>
        <taxon>Verrucomicrobiia</taxon>
        <taxon>Verrucomicrobiales</taxon>
        <taxon>Verrucomicrobiaceae</taxon>
        <taxon>Luteolibacter</taxon>
    </lineage>
</organism>
<gene>
    <name evidence="3" type="ORF">OJ996_23385</name>
</gene>